<evidence type="ECO:0000259" key="3">
    <source>
        <dbReference type="PROSITE" id="PS51786"/>
    </source>
</evidence>
<comment type="caution">
    <text evidence="4">The sequence shown here is derived from an EMBL/GenBank/DDBJ whole genome shotgun (WGS) entry which is preliminary data.</text>
</comment>
<reference evidence="4 5" key="1">
    <citation type="submission" date="2020-05" db="EMBL/GenBank/DDBJ databases">
        <title>Draft genome sequence of Desulfovibrio sp. strain HN2T.</title>
        <authorList>
            <person name="Ueno A."/>
            <person name="Tamazawa S."/>
            <person name="Tamamura S."/>
            <person name="Murakami T."/>
            <person name="Kiyama T."/>
            <person name="Inomata H."/>
            <person name="Amano Y."/>
            <person name="Miyakawa K."/>
            <person name="Tamaki H."/>
            <person name="Naganuma T."/>
            <person name="Kaneko K."/>
        </authorList>
    </citation>
    <scope>NUCLEOTIDE SEQUENCE [LARGE SCALE GENOMIC DNA]</scope>
    <source>
        <strain evidence="4 5">HN2</strain>
    </source>
</reference>
<keyword evidence="1 2" id="KW-0645">Protease</keyword>
<keyword evidence="5" id="KW-1185">Reference proteome</keyword>
<dbReference type="AlphaFoldDB" id="A0A7J0BEL4"/>
<feature type="domain" description="Lon proteolytic" evidence="3">
    <location>
        <begin position="575"/>
        <end position="770"/>
    </location>
</feature>
<feature type="active site" evidence="2">
    <location>
        <position position="708"/>
    </location>
</feature>
<comment type="similarity">
    <text evidence="2">Belongs to the peptidase S16 family.</text>
</comment>
<dbReference type="RefSeq" id="WP_174403815.1">
    <property type="nucleotide sequence ID" value="NZ_BLVO01000004.1"/>
</dbReference>
<evidence type="ECO:0000313" key="5">
    <source>
        <dbReference type="Proteomes" id="UP000503840"/>
    </source>
</evidence>
<dbReference type="Pfam" id="PF05362">
    <property type="entry name" value="Lon_C"/>
    <property type="match status" value="1"/>
</dbReference>
<dbReference type="Pfam" id="PF20437">
    <property type="entry name" value="LonC_helical"/>
    <property type="match status" value="1"/>
</dbReference>
<dbReference type="InterPro" id="IPR046844">
    <property type="entry name" value="Lon-like_helical"/>
</dbReference>
<dbReference type="GO" id="GO:0030163">
    <property type="term" value="P:protein catabolic process"/>
    <property type="evidence" value="ECO:0007669"/>
    <property type="project" value="InterPro"/>
</dbReference>
<dbReference type="Gene3D" id="3.30.230.10">
    <property type="match status" value="1"/>
</dbReference>
<dbReference type="GO" id="GO:0005524">
    <property type="term" value="F:ATP binding"/>
    <property type="evidence" value="ECO:0007669"/>
    <property type="project" value="InterPro"/>
</dbReference>
<gene>
    <name evidence="4" type="ORF">DSM101010T_05150</name>
</gene>
<dbReference type="InterPro" id="IPR020568">
    <property type="entry name" value="Ribosomal_Su5_D2-typ_SF"/>
</dbReference>
<dbReference type="InterPro" id="IPR027417">
    <property type="entry name" value="P-loop_NTPase"/>
</dbReference>
<dbReference type="GO" id="GO:0004252">
    <property type="term" value="F:serine-type endopeptidase activity"/>
    <property type="evidence" value="ECO:0007669"/>
    <property type="project" value="UniProtKB-UniRule"/>
</dbReference>
<dbReference type="Pfam" id="PF13654">
    <property type="entry name" value="AAA_32"/>
    <property type="match status" value="1"/>
</dbReference>
<sequence>MSKVRPLPAIKLRTLLDPARISCDDSHGIPRKPTKRSPQPRALEALELALSIHNNGYNVYLAGGPSLGRNYMLQEFLRPRAEKRPTPPDLIYVNNFEDQDSPTLIELPAGQGRKLKNELAQAISKLRKELPARFENDAYIKKRNIIMDRFQDERDKLFQEMDQVAVSEGFNMDLDETGSMTLYPLIEGKRLSEEEFERLDTDLRQTLKVKGDKLLQVMSALMRKMSTAEQALRTDERSLDQDLAREALQEMLIPVTDKFLKACESEDLAAFFTAMQNDILESLDQFVQRESSPSGGAPGSAESFLSALPQEDITARYEINLFVDHSETKGAPIVVDDHPTVANLLGCIERVSEMGALVTDYTLIKSGSIHQANGGFLVMHIEDLLSQTGAWEGLMRALRSGIARIEDAGDSETTKTKGIEPEPMMLDLRVILIGPEDIYEHLLQSDDRFPKLFKLKAHMSESMPRNADGIRIYLQRLAGIIDDCDLLPFSRDGLASIIDYSSRIIEDQKKLSLRFPHIRELMVESDAYARMKKRTVVDAETVHDALVARYYRNNLYEEMFMEDYDRELIKVQTSGTAVGRVNGLAVSFYGDFEFGLPHQISCTVGVGHGGIIDLEREAELGGPIHTKAMMILKSYLLGMFAQNKPIVMTGSLYFEQSYAGIEGDSASGAELAALLSALSGLPLSQSLAFTGAVSQTGQIMAVGGVTRKIEGFFDVCQRRGLTGEQGVLLPYDNVDQLMLKKEVVAAVEEGKFAIYPIRHITEAMELLTGQTAGNRRKDGTFTKGSIFDKVDRRLTELGKLAERAYKSKR</sequence>
<dbReference type="InterPro" id="IPR014721">
    <property type="entry name" value="Ribsml_uS5_D2-typ_fold_subgr"/>
</dbReference>
<evidence type="ECO:0000256" key="2">
    <source>
        <dbReference type="PROSITE-ProRule" id="PRU01122"/>
    </source>
</evidence>
<dbReference type="Gene3D" id="3.40.50.300">
    <property type="entry name" value="P-loop containing nucleotide triphosphate hydrolases"/>
    <property type="match status" value="2"/>
</dbReference>
<dbReference type="InterPro" id="IPR027065">
    <property type="entry name" value="Lon_Prtase"/>
</dbReference>
<dbReference type="Gene3D" id="1.10.8.60">
    <property type="match status" value="1"/>
</dbReference>
<dbReference type="GO" id="GO:0006508">
    <property type="term" value="P:proteolysis"/>
    <property type="evidence" value="ECO:0007669"/>
    <property type="project" value="UniProtKB-KW"/>
</dbReference>
<dbReference type="InterPro" id="IPR046843">
    <property type="entry name" value="LonB_AAA-LID"/>
</dbReference>
<keyword evidence="2" id="KW-0378">Hydrolase</keyword>
<dbReference type="PANTHER" id="PTHR10046">
    <property type="entry name" value="ATP DEPENDENT LON PROTEASE FAMILY MEMBER"/>
    <property type="match status" value="1"/>
</dbReference>
<keyword evidence="2" id="KW-0720">Serine protease</keyword>
<proteinExistence type="inferred from homology"/>
<dbReference type="EMBL" id="BLVO01000004">
    <property type="protein sequence ID" value="GFM32150.1"/>
    <property type="molecule type" value="Genomic_DNA"/>
</dbReference>
<organism evidence="4 5">
    <name type="scientific">Desulfovibrio subterraneus</name>
    <dbReference type="NCBI Taxonomy" id="2718620"/>
    <lineage>
        <taxon>Bacteria</taxon>
        <taxon>Pseudomonadati</taxon>
        <taxon>Thermodesulfobacteriota</taxon>
        <taxon>Desulfovibrionia</taxon>
        <taxon>Desulfovibrionales</taxon>
        <taxon>Desulfovibrionaceae</taxon>
        <taxon>Desulfovibrio</taxon>
    </lineage>
</organism>
<accession>A0A7J0BEL4</accession>
<protein>
    <recommendedName>
        <fullName evidence="2">endopeptidase La</fullName>
        <ecNumber evidence="2">3.4.21.53</ecNumber>
    </recommendedName>
</protein>
<dbReference type="InterPro" id="IPR041699">
    <property type="entry name" value="AAA_32"/>
</dbReference>
<dbReference type="SUPFAM" id="SSF54211">
    <property type="entry name" value="Ribosomal protein S5 domain 2-like"/>
    <property type="match status" value="1"/>
</dbReference>
<dbReference type="EC" id="3.4.21.53" evidence="2"/>
<name>A0A7J0BEL4_9BACT</name>
<dbReference type="GO" id="GO:0004176">
    <property type="term" value="F:ATP-dependent peptidase activity"/>
    <property type="evidence" value="ECO:0007669"/>
    <property type="project" value="UniProtKB-UniRule"/>
</dbReference>
<dbReference type="PRINTS" id="PR00830">
    <property type="entry name" value="ENDOLAPTASE"/>
</dbReference>
<evidence type="ECO:0000256" key="1">
    <source>
        <dbReference type="ARBA" id="ARBA00022670"/>
    </source>
</evidence>
<feature type="active site" evidence="2">
    <location>
        <position position="665"/>
    </location>
</feature>
<evidence type="ECO:0000313" key="4">
    <source>
        <dbReference type="EMBL" id="GFM32150.1"/>
    </source>
</evidence>
<dbReference type="InterPro" id="IPR008269">
    <property type="entry name" value="Lon_proteolytic"/>
</dbReference>
<comment type="catalytic activity">
    <reaction evidence="2">
        <text>Hydrolysis of proteins in presence of ATP.</text>
        <dbReference type="EC" id="3.4.21.53"/>
    </reaction>
</comment>
<dbReference type="Proteomes" id="UP000503840">
    <property type="component" value="Unassembled WGS sequence"/>
</dbReference>
<dbReference type="PROSITE" id="PS51786">
    <property type="entry name" value="LON_PROTEOLYTIC"/>
    <property type="match status" value="1"/>
</dbReference>
<dbReference type="Pfam" id="PF20436">
    <property type="entry name" value="LonB_AAA-LID"/>
    <property type="match status" value="1"/>
</dbReference>